<comment type="subcellular location">
    <subcellularLocation>
        <location evidence="1">Cell envelope</location>
    </subcellularLocation>
</comment>
<dbReference type="RefSeq" id="WP_119150578.1">
    <property type="nucleotide sequence ID" value="NZ_JBHSOV010000026.1"/>
</dbReference>
<organism evidence="5 6">
    <name type="scientific">Cohnella faecalis</name>
    <dbReference type="NCBI Taxonomy" id="2315694"/>
    <lineage>
        <taxon>Bacteria</taxon>
        <taxon>Bacillati</taxon>
        <taxon>Bacillota</taxon>
        <taxon>Bacilli</taxon>
        <taxon>Bacillales</taxon>
        <taxon>Paenibacillaceae</taxon>
        <taxon>Cohnella</taxon>
    </lineage>
</organism>
<dbReference type="GO" id="GO:0030246">
    <property type="term" value="F:carbohydrate binding"/>
    <property type="evidence" value="ECO:0007669"/>
    <property type="project" value="UniProtKB-ARBA"/>
</dbReference>
<dbReference type="PANTHER" id="PTHR46847:SF1">
    <property type="entry name" value="D-ALLOSE-BINDING PERIPLASMIC PROTEIN-RELATED"/>
    <property type="match status" value="1"/>
</dbReference>
<gene>
    <name evidence="5" type="ORF">D3H35_17770</name>
</gene>
<dbReference type="SUPFAM" id="SSF53822">
    <property type="entry name" value="Periplasmic binding protein-like I"/>
    <property type="match status" value="1"/>
</dbReference>
<evidence type="ECO:0000256" key="3">
    <source>
        <dbReference type="ARBA" id="ARBA00022729"/>
    </source>
</evidence>
<dbReference type="Pfam" id="PF13407">
    <property type="entry name" value="Peripla_BP_4"/>
    <property type="match status" value="1"/>
</dbReference>
<dbReference type="Gene3D" id="3.40.50.2300">
    <property type="match status" value="2"/>
</dbReference>
<protein>
    <submittedName>
        <fullName evidence="5">ABC transporter substrate-binding protein</fullName>
    </submittedName>
</protein>
<evidence type="ECO:0000259" key="4">
    <source>
        <dbReference type="Pfam" id="PF13407"/>
    </source>
</evidence>
<evidence type="ECO:0000313" key="6">
    <source>
        <dbReference type="Proteomes" id="UP000266340"/>
    </source>
</evidence>
<dbReference type="PANTHER" id="PTHR46847">
    <property type="entry name" value="D-ALLOSE-BINDING PERIPLASMIC PROTEIN-RELATED"/>
    <property type="match status" value="1"/>
</dbReference>
<reference evidence="5 6" key="1">
    <citation type="submission" date="2018-09" db="EMBL/GenBank/DDBJ databases">
        <title>Cohnella cavernae sp. nov., isolated from a karst cave.</title>
        <authorList>
            <person name="Zhu H."/>
        </authorList>
    </citation>
    <scope>NUCLEOTIDE SEQUENCE [LARGE SCALE GENOMIC DNA]</scope>
    <source>
        <strain evidence="5 6">K2E09-144</strain>
    </source>
</reference>
<dbReference type="InterPro" id="IPR028082">
    <property type="entry name" value="Peripla_BP_I"/>
</dbReference>
<proteinExistence type="inferred from homology"/>
<keyword evidence="6" id="KW-1185">Reference proteome</keyword>
<dbReference type="OrthoDB" id="6196975at2"/>
<comment type="caution">
    <text evidence="5">The sequence shown here is derived from an EMBL/GenBank/DDBJ whole genome shotgun (WGS) entry which is preliminary data.</text>
</comment>
<dbReference type="AlphaFoldDB" id="A0A398CP97"/>
<accession>A0A398CP97</accession>
<evidence type="ECO:0000256" key="1">
    <source>
        <dbReference type="ARBA" id="ARBA00004196"/>
    </source>
</evidence>
<sequence length="325" mass="35279">MMRIGACMLVSLVLMAGLLNGCSRKGEIRTAPERQTNVALIVKDRSGEFWKTVKMGAEAAAKEFNVNLMFDGTDSETDASEQSALVEKYVAYGANAIVLASEDYVKLAKAVEAADRKGASVIAIESEVDSPKVRSFIGIDNYEAGRQAARKMSEVAGAKGSFVIIGHSSGDRNSAQREKGIRDEWAATPGIKIEETVYCGSEKGSCKKKTEELLMRQGQLDGILALNAAASAEAASEIEAMNRQGKVKLVAFDNSPEELEWLQEGVIQATVIQNPFSMGYLGVKTAVDAINREKVAKRTVTETKVIDAESMFWSDNQKMLFPFVQ</sequence>
<comment type="similarity">
    <text evidence="2">Belongs to the bacterial solute-binding protein 2 family.</text>
</comment>
<dbReference type="Proteomes" id="UP000266340">
    <property type="component" value="Unassembled WGS sequence"/>
</dbReference>
<feature type="domain" description="Periplasmic binding protein" evidence="4">
    <location>
        <begin position="38"/>
        <end position="293"/>
    </location>
</feature>
<evidence type="ECO:0000313" key="5">
    <source>
        <dbReference type="EMBL" id="RIE02538.1"/>
    </source>
</evidence>
<keyword evidence="3" id="KW-0732">Signal</keyword>
<name>A0A398CP97_9BACL</name>
<dbReference type="InterPro" id="IPR025997">
    <property type="entry name" value="SBP_2_dom"/>
</dbReference>
<evidence type="ECO:0000256" key="2">
    <source>
        <dbReference type="ARBA" id="ARBA00007639"/>
    </source>
</evidence>
<dbReference type="EMBL" id="QXJM01000039">
    <property type="protein sequence ID" value="RIE02538.1"/>
    <property type="molecule type" value="Genomic_DNA"/>
</dbReference>
<dbReference type="GO" id="GO:0030313">
    <property type="term" value="C:cell envelope"/>
    <property type="evidence" value="ECO:0007669"/>
    <property type="project" value="UniProtKB-SubCell"/>
</dbReference>